<keyword evidence="1" id="KW-0378">Hydrolase</keyword>
<gene>
    <name evidence="1" type="ORF">IAB16_00710</name>
</gene>
<keyword evidence="1" id="KW-0540">Nuclease</keyword>
<dbReference type="EMBL" id="JADINF010000017">
    <property type="protein sequence ID" value="MBO8423533.1"/>
    <property type="molecule type" value="Genomic_DNA"/>
</dbReference>
<protein>
    <submittedName>
        <fullName evidence="1">Endonuclease V</fullName>
    </submittedName>
</protein>
<dbReference type="GO" id="GO:0004519">
    <property type="term" value="F:endonuclease activity"/>
    <property type="evidence" value="ECO:0007669"/>
    <property type="project" value="UniProtKB-KW"/>
</dbReference>
<reference evidence="1" key="2">
    <citation type="journal article" date="2021" name="PeerJ">
        <title>Extensive microbial diversity within the chicken gut microbiome revealed by metagenomics and culture.</title>
        <authorList>
            <person name="Gilroy R."/>
            <person name="Ravi A."/>
            <person name="Getino M."/>
            <person name="Pursley I."/>
            <person name="Horton D.L."/>
            <person name="Alikhan N.F."/>
            <person name="Baker D."/>
            <person name="Gharbi K."/>
            <person name="Hall N."/>
            <person name="Watson M."/>
            <person name="Adriaenssens E.M."/>
            <person name="Foster-Nyarko E."/>
            <person name="Jarju S."/>
            <person name="Secka A."/>
            <person name="Antonio M."/>
            <person name="Oren A."/>
            <person name="Chaudhuri R.R."/>
            <person name="La Ragione R."/>
            <person name="Hildebrand F."/>
            <person name="Pallen M.J."/>
        </authorList>
    </citation>
    <scope>NUCLEOTIDE SEQUENCE</scope>
    <source>
        <strain evidence="1">517</strain>
    </source>
</reference>
<accession>A0A940DH47</accession>
<proteinExistence type="predicted"/>
<keyword evidence="1" id="KW-0255">Endonuclease</keyword>
<dbReference type="AlphaFoldDB" id="A0A940DH47"/>
<evidence type="ECO:0000313" key="2">
    <source>
        <dbReference type="Proteomes" id="UP000727857"/>
    </source>
</evidence>
<dbReference type="Proteomes" id="UP000727857">
    <property type="component" value="Unassembled WGS sequence"/>
</dbReference>
<name>A0A940DH47_9FIRM</name>
<comment type="caution">
    <text evidence="1">The sequence shown here is derived from an EMBL/GenBank/DDBJ whole genome shotgun (WGS) entry which is preliminary data.</text>
</comment>
<evidence type="ECO:0000313" key="1">
    <source>
        <dbReference type="EMBL" id="MBO8423533.1"/>
    </source>
</evidence>
<organism evidence="1 2">
    <name type="scientific">Candidatus Stercoripulliclostridium pullicola</name>
    <dbReference type="NCBI Taxonomy" id="2840953"/>
    <lineage>
        <taxon>Bacteria</taxon>
        <taxon>Bacillati</taxon>
        <taxon>Bacillota</taxon>
        <taxon>Clostridia</taxon>
        <taxon>Eubacteriales</taxon>
        <taxon>Candidatus Stercoripulliclostridium</taxon>
    </lineage>
</organism>
<feature type="non-terminal residue" evidence="1">
    <location>
        <position position="1"/>
    </location>
</feature>
<sequence length="38" mass="4053">LAARFAFGGAEAQKAPLEKEGVEVDGYFVDLEKYGYGG</sequence>
<reference evidence="1" key="1">
    <citation type="submission" date="2020-10" db="EMBL/GenBank/DDBJ databases">
        <authorList>
            <person name="Gilroy R."/>
        </authorList>
    </citation>
    <scope>NUCLEOTIDE SEQUENCE</scope>
    <source>
        <strain evidence="1">517</strain>
    </source>
</reference>